<comment type="caution">
    <text evidence="1">The sequence shown here is derived from an EMBL/GenBank/DDBJ whole genome shotgun (WGS) entry which is preliminary data.</text>
</comment>
<gene>
    <name evidence="1" type="ORF">NNC68_10450</name>
</gene>
<dbReference type="Proteomes" id="UP001205506">
    <property type="component" value="Unassembled WGS sequence"/>
</dbReference>
<dbReference type="EMBL" id="JANDWU010000019">
    <property type="protein sequence ID" value="MCP9549889.1"/>
    <property type="molecule type" value="Genomic_DNA"/>
</dbReference>
<reference evidence="1" key="1">
    <citation type="submission" date="2022-07" db="EMBL/GenBank/DDBJ databases">
        <title>Prevotella copri.</title>
        <authorList>
            <person name="Yang C."/>
        </authorList>
    </citation>
    <scope>NUCLEOTIDE SEQUENCE</scope>
    <source>
        <strain evidence="1">HF1805</strain>
    </source>
</reference>
<proteinExistence type="predicted"/>
<accession>A0AAW5IDK2</accession>
<organism evidence="1 2">
    <name type="scientific">Segatella copri</name>
    <dbReference type="NCBI Taxonomy" id="165179"/>
    <lineage>
        <taxon>Bacteria</taxon>
        <taxon>Pseudomonadati</taxon>
        <taxon>Bacteroidota</taxon>
        <taxon>Bacteroidia</taxon>
        <taxon>Bacteroidales</taxon>
        <taxon>Prevotellaceae</taxon>
        <taxon>Segatella</taxon>
    </lineage>
</organism>
<evidence type="ECO:0000313" key="1">
    <source>
        <dbReference type="EMBL" id="MCP9549889.1"/>
    </source>
</evidence>
<dbReference type="RefSeq" id="WP_254970917.1">
    <property type="nucleotide sequence ID" value="NZ_JANDWU010000019.1"/>
</dbReference>
<evidence type="ECO:0000313" key="2">
    <source>
        <dbReference type="Proteomes" id="UP001205506"/>
    </source>
</evidence>
<dbReference type="AlphaFoldDB" id="A0AAW5IDK2"/>
<protein>
    <recommendedName>
        <fullName evidence="3">MHC class II antigen</fullName>
    </recommendedName>
</protein>
<name>A0AAW5IDK2_9BACT</name>
<sequence length="85" mass="9964">MLEEELIKTGYRYSDNEDGTFDVCYDHNQDAFFSPLNGYHVATVKEDDELWYVDNGCGAGWGEYPKKDWTLERAIYDQCIDEHIN</sequence>
<evidence type="ECO:0008006" key="3">
    <source>
        <dbReference type="Google" id="ProtNLM"/>
    </source>
</evidence>